<evidence type="ECO:0000256" key="6">
    <source>
        <dbReference type="ARBA" id="ARBA00023136"/>
    </source>
</evidence>
<gene>
    <name evidence="14" type="primary">Aste57867_22655</name>
    <name evidence="13" type="ORF">As57867_022585</name>
    <name evidence="14" type="ORF">ASTE57867_22655</name>
</gene>
<feature type="transmembrane region" description="Helical" evidence="10">
    <location>
        <begin position="61"/>
        <end position="85"/>
    </location>
</feature>
<dbReference type="InterPro" id="IPR050866">
    <property type="entry name" value="CNG_cation_channel"/>
</dbReference>
<dbReference type="PROSITE" id="PS50119">
    <property type="entry name" value="ZF_BBOX"/>
    <property type="match status" value="1"/>
</dbReference>
<feature type="domain" description="Cyclic nucleotide-binding" evidence="11">
    <location>
        <begin position="376"/>
        <end position="474"/>
    </location>
</feature>
<keyword evidence="8" id="KW-0407">Ion channel</keyword>
<feature type="transmembrane region" description="Helical" evidence="10">
    <location>
        <begin position="830"/>
        <end position="851"/>
    </location>
</feature>
<dbReference type="InterPro" id="IPR000595">
    <property type="entry name" value="cNMP-bd_dom"/>
</dbReference>
<dbReference type="SUPFAM" id="SSF81324">
    <property type="entry name" value="Voltage-gated potassium channels"/>
    <property type="match status" value="4"/>
</dbReference>
<dbReference type="PROSITE" id="PS00889">
    <property type="entry name" value="CNMP_BINDING_2"/>
    <property type="match status" value="1"/>
</dbReference>
<evidence type="ECO:0000256" key="8">
    <source>
        <dbReference type="ARBA" id="ARBA00023303"/>
    </source>
</evidence>
<keyword evidence="9" id="KW-0479">Metal-binding</keyword>
<dbReference type="EMBL" id="CAADRA010007161">
    <property type="protein sequence ID" value="VFT99309.1"/>
    <property type="molecule type" value="Genomic_DNA"/>
</dbReference>
<evidence type="ECO:0000256" key="10">
    <source>
        <dbReference type="SAM" id="Phobius"/>
    </source>
</evidence>
<dbReference type="InterPro" id="IPR018488">
    <property type="entry name" value="cNMP-bd_CS"/>
</dbReference>
<evidence type="ECO:0000256" key="2">
    <source>
        <dbReference type="ARBA" id="ARBA00022448"/>
    </source>
</evidence>
<name>A0A485LLU3_9STRA</name>
<feature type="domain" description="B box-type" evidence="12">
    <location>
        <begin position="2152"/>
        <end position="2198"/>
    </location>
</feature>
<evidence type="ECO:0000256" key="5">
    <source>
        <dbReference type="ARBA" id="ARBA00023065"/>
    </source>
</evidence>
<feature type="transmembrane region" description="Helical" evidence="10">
    <location>
        <begin position="148"/>
        <end position="168"/>
    </location>
</feature>
<dbReference type="GO" id="GO:0005221">
    <property type="term" value="F:intracellularly cyclic nucleotide-activated monoatomic cation channel activity"/>
    <property type="evidence" value="ECO:0007669"/>
    <property type="project" value="InterPro"/>
</dbReference>
<dbReference type="Gene3D" id="1.10.287.70">
    <property type="match status" value="4"/>
</dbReference>
<feature type="transmembrane region" description="Helical" evidence="10">
    <location>
        <begin position="274"/>
        <end position="297"/>
    </location>
</feature>
<dbReference type="SUPFAM" id="SSF51206">
    <property type="entry name" value="cAMP-binding domain-like"/>
    <property type="match status" value="4"/>
</dbReference>
<feature type="transmembrane region" description="Helical" evidence="10">
    <location>
        <begin position="1845"/>
        <end position="1866"/>
    </location>
</feature>
<evidence type="ECO:0000313" key="14">
    <source>
        <dbReference type="EMBL" id="VFT99309.1"/>
    </source>
</evidence>
<dbReference type="EMBL" id="VJMH01007135">
    <property type="protein sequence ID" value="KAF0685441.1"/>
    <property type="molecule type" value="Genomic_DNA"/>
</dbReference>
<dbReference type="InterPro" id="IPR014710">
    <property type="entry name" value="RmlC-like_jellyroll"/>
</dbReference>
<feature type="transmembrane region" description="Helical" evidence="10">
    <location>
        <begin position="200"/>
        <end position="218"/>
    </location>
</feature>
<dbReference type="GO" id="GO:0044877">
    <property type="term" value="F:protein-containing complex binding"/>
    <property type="evidence" value="ECO:0007669"/>
    <property type="project" value="TreeGrafter"/>
</dbReference>
<evidence type="ECO:0000313" key="15">
    <source>
        <dbReference type="Proteomes" id="UP000332933"/>
    </source>
</evidence>
<dbReference type="CDD" id="cd19757">
    <property type="entry name" value="Bbox1"/>
    <property type="match status" value="1"/>
</dbReference>
<dbReference type="GO" id="GO:0008270">
    <property type="term" value="F:zinc ion binding"/>
    <property type="evidence" value="ECO:0007669"/>
    <property type="project" value="UniProtKB-KW"/>
</dbReference>
<feature type="transmembrane region" description="Helical" evidence="10">
    <location>
        <begin position="625"/>
        <end position="646"/>
    </location>
</feature>
<dbReference type="PANTHER" id="PTHR45638">
    <property type="entry name" value="CYCLIC NUCLEOTIDE-GATED CATION CHANNEL SUBUNIT A"/>
    <property type="match status" value="1"/>
</dbReference>
<organism evidence="14 15">
    <name type="scientific">Aphanomyces stellatus</name>
    <dbReference type="NCBI Taxonomy" id="120398"/>
    <lineage>
        <taxon>Eukaryota</taxon>
        <taxon>Sar</taxon>
        <taxon>Stramenopiles</taxon>
        <taxon>Oomycota</taxon>
        <taxon>Saprolegniomycetes</taxon>
        <taxon>Saprolegniales</taxon>
        <taxon>Verrucalvaceae</taxon>
        <taxon>Aphanomyces</taxon>
    </lineage>
</organism>
<dbReference type="Gene3D" id="1.10.287.630">
    <property type="entry name" value="Helix hairpin bin"/>
    <property type="match status" value="2"/>
</dbReference>
<keyword evidence="3 10" id="KW-0812">Transmembrane</keyword>
<dbReference type="Pfam" id="PF00027">
    <property type="entry name" value="cNMP_binding"/>
    <property type="match status" value="4"/>
</dbReference>
<evidence type="ECO:0000256" key="1">
    <source>
        <dbReference type="ARBA" id="ARBA00004141"/>
    </source>
</evidence>
<feature type="transmembrane region" description="Helical" evidence="10">
    <location>
        <begin position="1320"/>
        <end position="1342"/>
    </location>
</feature>
<proteinExistence type="predicted"/>
<keyword evidence="6 10" id="KW-0472">Membrane</keyword>
<evidence type="ECO:0000259" key="12">
    <source>
        <dbReference type="PROSITE" id="PS50119"/>
    </source>
</evidence>
<keyword evidence="9" id="KW-0863">Zinc-finger</keyword>
<keyword evidence="5" id="KW-0406">Ion transport</keyword>
<dbReference type="SMART" id="SM00100">
    <property type="entry name" value="cNMP"/>
    <property type="match status" value="4"/>
</dbReference>
<dbReference type="PROSITE" id="PS00888">
    <property type="entry name" value="CNMP_BINDING_1"/>
    <property type="match status" value="2"/>
</dbReference>
<dbReference type="CDD" id="cd00038">
    <property type="entry name" value="CAP_ED"/>
    <property type="match status" value="4"/>
</dbReference>
<evidence type="ECO:0000256" key="7">
    <source>
        <dbReference type="ARBA" id="ARBA00023286"/>
    </source>
</evidence>
<feature type="domain" description="Cyclic nucleotide-binding" evidence="11">
    <location>
        <begin position="952"/>
        <end position="1035"/>
    </location>
</feature>
<feature type="transmembrane region" description="Helical" evidence="10">
    <location>
        <begin position="1716"/>
        <end position="1736"/>
    </location>
</feature>
<feature type="transmembrane region" description="Helical" evidence="10">
    <location>
        <begin position="1632"/>
        <end position="1649"/>
    </location>
</feature>
<keyword evidence="9" id="KW-0862">Zinc</keyword>
<sequence>MPQRTDTSVSRRMAVSMGDDLSVRIPQAPNVDSIANLHRGKLSWEIAYKKSGTFDPDSFKMLLWDIALLVFVLYDAWVVSLLVFFSKINHDICSHSWLTGAAMLFEMAFLVDIYVQMHTGYYHYGNLIRSMSRTRRRYLLSWHLPLDLFALFPVSFFVSTESCGLALVNKLLRLRKIPTYTLKFDKVFARYFKFCKVVKVIMASYMFCHVTAGLYVAFGKSVDHEQDDVWKNHDNAKPGVFQLPTEYFAALFWSLGLVSKCVEGELPRTLWQTLFMLVFMLGGFLLFVYICGTLFMISKCDTNSLERFDAKINQLRHVLSFHNVPLEIQHRAIEYLENGFKSGEANDRLTVRLFCPSIAKDVKFMFLKNMVASVPFFRCCSAAFVRAVVDLMETQSLPTNTTVCKAGDAGGDMYFVQSGVLAVMIKGIKVRELRKGGFFGELSIFSSLVRTADVTTATFTILHKLSRSHVQRVMQSYPQFEPQIMSCVQSLMEVIGAENNILARRYSLLKAESIARRAQAYSNFLRPSLLRRLSKESMTEQVAPDVVPPVSRRKSTTLEILSSVIGPSASLHLPKARSRYDWKRILLSVAIDRKSHVRLVWLICVTMTTIYNVFTVPLLNAFDLMGYPLYVLLLNMLADIILWLDIYGNLNLSFMHEGEQIMNTSKCARQYIRTLFPFDLICAFPWWILYPPIQLSIRCVRLLRIYRLGDELNEISTFIRINSQRRLAVLGVGLFLCYHIAGCMSQSLTLIMGYGTTVHGWLPPKSLQLVQVFSNSTGELIGYDWMNGEKVVGIDDPFVTTIIIKQYLRALQYGAVCLTNLGRTLEPEILVEYILASVLMLCGMLLISAIIDEVQKRVTASAIEQMEFLSTRARILRFLHKQNAPVNMHRRVSSYLDFWWSAHRGADFNDLVGELPMTMQHEIFGSICASILHAIEKMDGMTIQFEHVSKLFLDNLTIQLYGQGETICRKGYYADALYILLVGDVVMISNSRASKGGSMRFIKSGEIFGCASLQTDNDFVVHNENAVARTACVVASLKRSGVLSLNLAFPNFCRNLLMREQKALTEHRAMMRLLEEKELAAMKRNENPGTLDPDSNFSLTWETCLCFAIVVQTTSVPYFMAFGFVTNHFGEYDYISIVMEVFFLVDIALKTRTGYYSYGNKVRDKSKILHRYLRSNNFVVDILSILPINLVNIYERKRSETWNVNKLLRLFKLSSQIEHLERHYFKLNIQIRILKLVFFIFLLAHYCGCAWYNFASNASSILEASEESHFGSDEWLPGEDMDLSNKNITNVTKYTRVMFWGLGLLLGFYKGEYPTTPTEYIFTMIVQTIGVFLLAYVVGNLLDIVEAIDGNSRHFYSNLNYVRKLTKYFKFTNDMKLKIQDFYFYRLFHSIHEEHVLTKCLPPSLVADIRLFLLTPMLKKVPFFQDENATSSVTRSLVGHMSQVLVTRHEVICRQDEVGIEMFFVFTGTLAVYIATERKNAYGFHDLEARHKGDKVNEIHAGSFFGEKSLFSDRPRNASIVAKTFCTLYRLSRTHLHTVFAHHPEWKTKVMEIARAIYQQQDNKMSQNDQPLGEIFSMGRSFNRGRSLTHSLNTSRLSRRDTPTSLVESSTAPSLILRIKEMHTAIQVDSRLYHIHMIVLCTAMVYVALRVPYVLTFGHANQTMTASIVTQIVDVVSDLVYAYDIWFKLHIIETDASREFYEHRPHLDSTNLTLDILAVLPVDYVFSSLSTFGPILRFNRFIKLRHLSHTVGEIHRFSMHYEVNRLKLLALYYALICYWTACAYFGLTFIDGFSSEWNSSLPVAYFDSANPANDFAFTVHQTLRCLFFSATMYARTGIVYEPTTVLQHMFLFVINVFGVFVMGYAIGEGSSLSIFLIQNEVDFKINQMKIMEFLVRKRVDRTLRDRVHNYLAYWWSYQEGVTHQTTLEQLPPRIRAQAFVEIARVSLSHFALRYLRPLVHNTPTGVDAVIHSIAHRLVFEGYPAGESVIVQGNIGHTMYFVSRGTLVSASTTPSHVTARYETGQFFGEEGILADTFCRHSVVTLRACDLLALSASDFITALHEHRRMVECCVVATAFAAHEYPLPRPENDAWVVGTRVCQIMEEKAAELAVLQATAPDVAEAMFGPFLRLFVKPTGAVQAAASAVPTMTDAASLEKCHRCEENPATHYCPVCPQNLCLVCSTFVHRGTFFATHEPSIIAMKPQPLKKVPSFSRFQTSRRSLTSRSSQVAPLTVGHSRVRLSVDSAVSFHSESVDDDSGQSMMLLRRLMINHMPGHYIHEDHGSRRRNSKRQRHQGFLARRRNSIGVVHRTASHAAEAREE</sequence>
<feature type="transmembrane region" description="Helical" evidence="10">
    <location>
        <begin position="97"/>
        <end position="117"/>
    </location>
</feature>
<feature type="transmembrane region" description="Helical" evidence="10">
    <location>
        <begin position="1233"/>
        <end position="1254"/>
    </location>
</feature>
<dbReference type="PANTHER" id="PTHR45638:SF11">
    <property type="entry name" value="CYCLIC NUCLEOTIDE-GATED CATION CHANNEL SUBUNIT A"/>
    <property type="match status" value="1"/>
</dbReference>
<feature type="transmembrane region" description="Helical" evidence="10">
    <location>
        <begin position="599"/>
        <end position="619"/>
    </location>
</feature>
<dbReference type="Gene3D" id="2.60.120.10">
    <property type="entry name" value="Jelly Rolls"/>
    <property type="match status" value="4"/>
</dbReference>
<keyword evidence="15" id="KW-1185">Reference proteome</keyword>
<dbReference type="OrthoDB" id="421226at2759"/>
<protein>
    <submittedName>
        <fullName evidence="14">Aste57867_22655 protein</fullName>
    </submittedName>
</protein>
<dbReference type="GO" id="GO:0016020">
    <property type="term" value="C:membrane"/>
    <property type="evidence" value="ECO:0007669"/>
    <property type="project" value="UniProtKB-SubCell"/>
</dbReference>
<dbReference type="InterPro" id="IPR018490">
    <property type="entry name" value="cNMP-bd_dom_sf"/>
</dbReference>
<keyword evidence="4 10" id="KW-1133">Transmembrane helix</keyword>
<accession>A0A485LLU3</accession>
<dbReference type="InterPro" id="IPR000315">
    <property type="entry name" value="Znf_B-box"/>
</dbReference>
<comment type="subcellular location">
    <subcellularLocation>
        <location evidence="1">Membrane</location>
        <topology evidence="1">Multi-pass membrane protein</topology>
    </subcellularLocation>
</comment>
<feature type="domain" description="Cyclic nucleotide-binding" evidence="11">
    <location>
        <begin position="1982"/>
        <end position="2061"/>
    </location>
</feature>
<keyword evidence="2" id="KW-0813">Transport</keyword>
<feature type="domain" description="Cyclic nucleotide-binding" evidence="11">
    <location>
        <begin position="1437"/>
        <end position="1540"/>
    </location>
</feature>
<reference evidence="13" key="2">
    <citation type="submission" date="2019-06" db="EMBL/GenBank/DDBJ databases">
        <title>Genomics analysis of Aphanomyces spp. identifies a new class of oomycete effector associated with host adaptation.</title>
        <authorList>
            <person name="Gaulin E."/>
        </authorList>
    </citation>
    <scope>NUCLEOTIDE SEQUENCE</scope>
    <source>
        <strain evidence="13">CBS 578.67</strain>
    </source>
</reference>
<evidence type="ECO:0000256" key="4">
    <source>
        <dbReference type="ARBA" id="ARBA00022989"/>
    </source>
</evidence>
<dbReference type="Proteomes" id="UP000332933">
    <property type="component" value="Unassembled WGS sequence"/>
</dbReference>
<evidence type="ECO:0000256" key="9">
    <source>
        <dbReference type="PROSITE-ProRule" id="PRU00024"/>
    </source>
</evidence>
<evidence type="ECO:0000256" key="3">
    <source>
        <dbReference type="ARBA" id="ARBA00022692"/>
    </source>
</evidence>
<evidence type="ECO:0000313" key="13">
    <source>
        <dbReference type="EMBL" id="KAF0685441.1"/>
    </source>
</evidence>
<reference evidence="14 15" key="1">
    <citation type="submission" date="2019-03" db="EMBL/GenBank/DDBJ databases">
        <authorList>
            <person name="Gaulin E."/>
            <person name="Dumas B."/>
        </authorList>
    </citation>
    <scope>NUCLEOTIDE SEQUENCE [LARGE SCALE GENOMIC DNA]</scope>
    <source>
        <strain evidence="14">CBS 568.67</strain>
    </source>
</reference>
<dbReference type="PROSITE" id="PS50042">
    <property type="entry name" value="CNMP_BINDING_3"/>
    <property type="match status" value="4"/>
</dbReference>
<evidence type="ECO:0000259" key="11">
    <source>
        <dbReference type="PROSITE" id="PS50042"/>
    </source>
</evidence>
<keyword evidence="7" id="KW-1071">Ligand-gated ion channel</keyword>
<feature type="transmembrane region" description="Helical" evidence="10">
    <location>
        <begin position="727"/>
        <end position="754"/>
    </location>
</feature>
<feature type="transmembrane region" description="Helical" evidence="10">
    <location>
        <begin position="1769"/>
        <end position="1790"/>
    </location>
</feature>